<reference evidence="2 3" key="1">
    <citation type="submission" date="2019-03" db="EMBL/GenBank/DDBJ databases">
        <title>First draft genome of Liparis tanakae, snailfish: a comprehensive survey of snailfish specific genes.</title>
        <authorList>
            <person name="Kim W."/>
            <person name="Song I."/>
            <person name="Jeong J.-H."/>
            <person name="Kim D."/>
            <person name="Kim S."/>
            <person name="Ryu S."/>
            <person name="Song J.Y."/>
            <person name="Lee S.K."/>
        </authorList>
    </citation>
    <scope>NUCLEOTIDE SEQUENCE [LARGE SCALE GENOMIC DNA]</scope>
    <source>
        <tissue evidence="2">Muscle</tissue>
    </source>
</reference>
<evidence type="ECO:0000313" key="2">
    <source>
        <dbReference type="EMBL" id="TNN53775.1"/>
    </source>
</evidence>
<comment type="caution">
    <text evidence="2">The sequence shown here is derived from an EMBL/GenBank/DDBJ whole genome shotgun (WGS) entry which is preliminary data.</text>
</comment>
<accession>A0A4Z2GKH7</accession>
<gene>
    <name evidence="2" type="ORF">EYF80_036032</name>
</gene>
<evidence type="ECO:0000313" key="3">
    <source>
        <dbReference type="Proteomes" id="UP000314294"/>
    </source>
</evidence>
<organism evidence="2 3">
    <name type="scientific">Liparis tanakae</name>
    <name type="common">Tanaka's snailfish</name>
    <dbReference type="NCBI Taxonomy" id="230148"/>
    <lineage>
        <taxon>Eukaryota</taxon>
        <taxon>Metazoa</taxon>
        <taxon>Chordata</taxon>
        <taxon>Craniata</taxon>
        <taxon>Vertebrata</taxon>
        <taxon>Euteleostomi</taxon>
        <taxon>Actinopterygii</taxon>
        <taxon>Neopterygii</taxon>
        <taxon>Teleostei</taxon>
        <taxon>Neoteleostei</taxon>
        <taxon>Acanthomorphata</taxon>
        <taxon>Eupercaria</taxon>
        <taxon>Perciformes</taxon>
        <taxon>Cottioidei</taxon>
        <taxon>Cottales</taxon>
        <taxon>Liparidae</taxon>
        <taxon>Liparis</taxon>
    </lineage>
</organism>
<name>A0A4Z2GKH7_9TELE</name>
<dbReference type="Proteomes" id="UP000314294">
    <property type="component" value="Unassembled WGS sequence"/>
</dbReference>
<keyword evidence="3" id="KW-1185">Reference proteome</keyword>
<protein>
    <submittedName>
        <fullName evidence="2">Uncharacterized protein</fullName>
    </submittedName>
</protein>
<dbReference type="EMBL" id="SRLO01000506">
    <property type="protein sequence ID" value="TNN53775.1"/>
    <property type="molecule type" value="Genomic_DNA"/>
</dbReference>
<sequence>MLEHGTPQHYAKGVRTARAFQRGLNGKQLFIRPDDFSEDSELRALLLGFKETADPGGELDVQREISDVTLRVLTDTGTGAAFWEISIGVVFVVAAPVTAASPSVTDEGAAWSFSASAVAGRPGEGGAETGISSSLPRSASKAAGTDMDLRRRRERSGGVLLLIVTSNQTVPTTKACSSLPPYLFMTVERYSSVEAHPVSDPNKVQEAPPVPAPPHREAMQLLSSALMAHWCRSSASRAGTWAGWVKGMLCTAVALWAGPPHAAPART</sequence>
<evidence type="ECO:0000256" key="1">
    <source>
        <dbReference type="SAM" id="MobiDB-lite"/>
    </source>
</evidence>
<dbReference type="AlphaFoldDB" id="A0A4Z2GKH7"/>
<proteinExistence type="predicted"/>
<feature type="region of interest" description="Disordered" evidence="1">
    <location>
        <begin position="119"/>
        <end position="149"/>
    </location>
</feature>